<protein>
    <recommendedName>
        <fullName evidence="1">AAA+ ATPase domain-containing protein</fullName>
    </recommendedName>
</protein>
<dbReference type="Gene3D" id="3.40.50.300">
    <property type="entry name" value="P-loop containing nucleotide triphosphate hydrolases"/>
    <property type="match status" value="1"/>
</dbReference>
<dbReference type="PANTHER" id="PTHR43581">
    <property type="entry name" value="ATP/GTP PHOSPHATASE"/>
    <property type="match status" value="1"/>
</dbReference>
<dbReference type="SUPFAM" id="SSF52540">
    <property type="entry name" value="P-loop containing nucleoside triphosphate hydrolases"/>
    <property type="match status" value="1"/>
</dbReference>
<sequence length="597" mass="68991">MIINVQNNEKILKEKLNIRLPDFTILTGENGSGKTQLLEYLHNHLIMERLTNNFHENMVYSITDDNLNAFKDIVFSYPGVKRIDSLHNQAHSQLIHVIKDQWKKIKDIAKSYLLIKDQIFTNEFAELQALNDARIEFQNSMLQGNNKFDKSKLIHVQQHELSMLKLLSEQTSKAIYDLSLLDFIAFYNVQNDLFSSALDVLFHQFCLKQKYFKDLTENITPPWIVFNEILKKAEFKYTTEYISSPNDEEPAAVNLVDNITRKHISFESLSSGEKTIMALIFVLYNAANNGKFPEVLLFDEPDAHLHPSLAKLFLDVIQDVLVKEQSVKVILTTHSPSTIALAPSESIYKMDRILGYPIKENKDTAIQNLSNGLASLSIENGNLGIVYNIKQTPKHILFTEGVTDKIILDTAWKKLYNYKEKPFFIQDCFDASFLGNLFGRGNDNRDGIFKQFPEKKFIALFDFDNAGYTNWNRKKTFSLLFEDNPFKCLTRSNNQNGYLILLPVPDEKNIRDLVIKNGFKTFEDKSNLYIESLFLNVPGFQEKYFDYENVVGGGNIYTFKGDKRKFAENLENLDSKYFENFKPLFEKIQSIISLQNC</sequence>
<organism evidence="2 3">
    <name type="scientific">Chryseobacterium piscium</name>
    <dbReference type="NCBI Taxonomy" id="333702"/>
    <lineage>
        <taxon>Bacteria</taxon>
        <taxon>Pseudomonadati</taxon>
        <taxon>Bacteroidota</taxon>
        <taxon>Flavobacteriia</taxon>
        <taxon>Flavobacteriales</taxon>
        <taxon>Weeksellaceae</taxon>
        <taxon>Chryseobacterium group</taxon>
        <taxon>Chryseobacterium</taxon>
    </lineage>
</organism>
<reference evidence="2 3" key="1">
    <citation type="journal article" date="2006" name="Int. J. Syst. Evol. Microbiol.">
        <title>Chryseobacterium piscium sp. nov., isolated from fish of the South Atlantic Ocean off South Africa.</title>
        <authorList>
            <person name="de Beer H."/>
            <person name="Hugo C.J."/>
            <person name="Jooste P.J."/>
            <person name="Vancanneyt M."/>
            <person name="Coenye T."/>
            <person name="Vandamme P."/>
        </authorList>
    </citation>
    <scope>NUCLEOTIDE SEQUENCE [LARGE SCALE GENOMIC DNA]</scope>
    <source>
        <strain evidence="2 3">CCUG 51923</strain>
    </source>
</reference>
<dbReference type="PANTHER" id="PTHR43581:SF4">
    <property type="entry name" value="ATP_GTP PHOSPHATASE"/>
    <property type="match status" value="1"/>
</dbReference>
<evidence type="ECO:0000313" key="3">
    <source>
        <dbReference type="Proteomes" id="UP000256512"/>
    </source>
</evidence>
<dbReference type="InterPro" id="IPR041685">
    <property type="entry name" value="AAA_GajA/Old/RecF-like"/>
</dbReference>
<evidence type="ECO:0000313" key="2">
    <source>
        <dbReference type="EMBL" id="REC52675.1"/>
    </source>
</evidence>
<dbReference type="CDD" id="cd00267">
    <property type="entry name" value="ABC_ATPase"/>
    <property type="match status" value="1"/>
</dbReference>
<dbReference type="InterPro" id="IPR051396">
    <property type="entry name" value="Bact_Antivir_Def_Nuclease"/>
</dbReference>
<evidence type="ECO:0000259" key="1">
    <source>
        <dbReference type="SMART" id="SM00382"/>
    </source>
</evidence>
<name>A0A3D9BGM2_9FLAO</name>
<dbReference type="Proteomes" id="UP000256512">
    <property type="component" value="Unassembled WGS sequence"/>
</dbReference>
<dbReference type="InterPro" id="IPR003593">
    <property type="entry name" value="AAA+_ATPase"/>
</dbReference>
<dbReference type="InterPro" id="IPR027417">
    <property type="entry name" value="P-loop_NTPase"/>
</dbReference>
<dbReference type="AlphaFoldDB" id="A0A3D9BGM2"/>
<dbReference type="Pfam" id="PF13175">
    <property type="entry name" value="AAA_15"/>
    <property type="match status" value="1"/>
</dbReference>
<accession>A0A3D9BGM2</accession>
<comment type="caution">
    <text evidence="2">The sequence shown here is derived from an EMBL/GenBank/DDBJ whole genome shotgun (WGS) entry which is preliminary data.</text>
</comment>
<dbReference type="SMART" id="SM00382">
    <property type="entry name" value="AAA"/>
    <property type="match status" value="1"/>
</dbReference>
<keyword evidence="3" id="KW-1185">Reference proteome</keyword>
<dbReference type="EMBL" id="QNVS01000056">
    <property type="protein sequence ID" value="REC52675.1"/>
    <property type="molecule type" value="Genomic_DNA"/>
</dbReference>
<feature type="domain" description="AAA+ ATPase" evidence="1">
    <location>
        <begin position="20"/>
        <end position="360"/>
    </location>
</feature>
<gene>
    <name evidence="2" type="ORF">DRF62_15260</name>
</gene>
<dbReference type="RefSeq" id="WP_115951077.1">
    <property type="nucleotide sequence ID" value="NZ_QNVS01000056.1"/>
</dbReference>
<proteinExistence type="predicted"/>